<comment type="caution">
    <text evidence="1">The sequence shown here is derived from an EMBL/GenBank/DDBJ whole genome shotgun (WGS) entry which is preliminary data.</text>
</comment>
<protein>
    <submittedName>
        <fullName evidence="1">Uncharacterized protein</fullName>
    </submittedName>
</protein>
<gene>
    <name evidence="1" type="ORF">HPB51_013645</name>
</gene>
<reference evidence="1" key="2">
    <citation type="submission" date="2021-09" db="EMBL/GenBank/DDBJ databases">
        <authorList>
            <person name="Jia N."/>
            <person name="Wang J."/>
            <person name="Shi W."/>
            <person name="Du L."/>
            <person name="Sun Y."/>
            <person name="Zhan W."/>
            <person name="Jiang J."/>
            <person name="Wang Q."/>
            <person name="Zhang B."/>
            <person name="Ji P."/>
            <person name="Sakyi L.B."/>
            <person name="Cui X."/>
            <person name="Yuan T."/>
            <person name="Jiang B."/>
            <person name="Yang W."/>
            <person name="Lam T.T.-Y."/>
            <person name="Chang Q."/>
            <person name="Ding S."/>
            <person name="Wang X."/>
            <person name="Zhu J."/>
            <person name="Ruan X."/>
            <person name="Zhao L."/>
            <person name="Wei J."/>
            <person name="Que T."/>
            <person name="Du C."/>
            <person name="Cheng J."/>
            <person name="Dai P."/>
            <person name="Han X."/>
            <person name="Huang E."/>
            <person name="Gao Y."/>
            <person name="Liu J."/>
            <person name="Shao H."/>
            <person name="Ye R."/>
            <person name="Li L."/>
            <person name="Wei W."/>
            <person name="Wang X."/>
            <person name="Wang C."/>
            <person name="Huo Q."/>
            <person name="Li W."/>
            <person name="Guo W."/>
            <person name="Chen H."/>
            <person name="Chen S."/>
            <person name="Zhou L."/>
            <person name="Zhou L."/>
            <person name="Ni X."/>
            <person name="Tian J."/>
            <person name="Zhou Y."/>
            <person name="Sheng Y."/>
            <person name="Liu T."/>
            <person name="Pan Y."/>
            <person name="Xia L."/>
            <person name="Li J."/>
            <person name="Zhao F."/>
            <person name="Cao W."/>
        </authorList>
    </citation>
    <scope>NUCLEOTIDE SEQUENCE</scope>
    <source>
        <strain evidence="1">Rmic-2018</strain>
        <tissue evidence="1">Larvae</tissue>
    </source>
</reference>
<dbReference type="AlphaFoldDB" id="A0A9J6EA67"/>
<name>A0A9J6EA67_RHIMP</name>
<dbReference type="Proteomes" id="UP000821866">
    <property type="component" value="Chromosome 3"/>
</dbReference>
<keyword evidence="2" id="KW-1185">Reference proteome</keyword>
<dbReference type="EMBL" id="JABSTU010000005">
    <property type="protein sequence ID" value="KAH8031188.1"/>
    <property type="molecule type" value="Genomic_DNA"/>
</dbReference>
<reference evidence="1" key="1">
    <citation type="journal article" date="2020" name="Cell">
        <title>Large-Scale Comparative Analyses of Tick Genomes Elucidate Their Genetic Diversity and Vector Capacities.</title>
        <authorList>
            <consortium name="Tick Genome and Microbiome Consortium (TIGMIC)"/>
            <person name="Jia N."/>
            <person name="Wang J."/>
            <person name="Shi W."/>
            <person name="Du L."/>
            <person name="Sun Y."/>
            <person name="Zhan W."/>
            <person name="Jiang J.F."/>
            <person name="Wang Q."/>
            <person name="Zhang B."/>
            <person name="Ji P."/>
            <person name="Bell-Sakyi L."/>
            <person name="Cui X.M."/>
            <person name="Yuan T.T."/>
            <person name="Jiang B.G."/>
            <person name="Yang W.F."/>
            <person name="Lam T.T."/>
            <person name="Chang Q.C."/>
            <person name="Ding S.J."/>
            <person name="Wang X.J."/>
            <person name="Zhu J.G."/>
            <person name="Ruan X.D."/>
            <person name="Zhao L."/>
            <person name="Wei J.T."/>
            <person name="Ye R.Z."/>
            <person name="Que T.C."/>
            <person name="Du C.H."/>
            <person name="Zhou Y.H."/>
            <person name="Cheng J.X."/>
            <person name="Dai P.F."/>
            <person name="Guo W.B."/>
            <person name="Han X.H."/>
            <person name="Huang E.J."/>
            <person name="Li L.F."/>
            <person name="Wei W."/>
            <person name="Gao Y.C."/>
            <person name="Liu J.Z."/>
            <person name="Shao H.Z."/>
            <person name="Wang X."/>
            <person name="Wang C.C."/>
            <person name="Yang T.C."/>
            <person name="Huo Q.B."/>
            <person name="Li W."/>
            <person name="Chen H.Y."/>
            <person name="Chen S.E."/>
            <person name="Zhou L.G."/>
            <person name="Ni X.B."/>
            <person name="Tian J.H."/>
            <person name="Sheng Y."/>
            <person name="Liu T."/>
            <person name="Pan Y.S."/>
            <person name="Xia L.Y."/>
            <person name="Li J."/>
            <person name="Zhao F."/>
            <person name="Cao W.C."/>
        </authorList>
    </citation>
    <scope>NUCLEOTIDE SEQUENCE</scope>
    <source>
        <strain evidence="1">Rmic-2018</strain>
    </source>
</reference>
<accession>A0A9J6EA67</accession>
<proteinExistence type="predicted"/>
<evidence type="ECO:0000313" key="2">
    <source>
        <dbReference type="Proteomes" id="UP000821866"/>
    </source>
</evidence>
<organism evidence="1 2">
    <name type="scientific">Rhipicephalus microplus</name>
    <name type="common">Cattle tick</name>
    <name type="synonym">Boophilus microplus</name>
    <dbReference type="NCBI Taxonomy" id="6941"/>
    <lineage>
        <taxon>Eukaryota</taxon>
        <taxon>Metazoa</taxon>
        <taxon>Ecdysozoa</taxon>
        <taxon>Arthropoda</taxon>
        <taxon>Chelicerata</taxon>
        <taxon>Arachnida</taxon>
        <taxon>Acari</taxon>
        <taxon>Parasitiformes</taxon>
        <taxon>Ixodida</taxon>
        <taxon>Ixodoidea</taxon>
        <taxon>Ixodidae</taxon>
        <taxon>Rhipicephalinae</taxon>
        <taxon>Rhipicephalus</taxon>
        <taxon>Boophilus</taxon>
    </lineage>
</organism>
<sequence length="162" mass="17720">MMEGETITEEEASVPGWIDDIRRRAKSSTTTTGKPAGARIGARRTGAVTRVAAASRLPPLPTDHQRVIVHPGGGLDVCRCNKLKFLQALLLAARLPPTAAEEVIVCTNDTQNIFVISTPNLQTAEAYAKVQGIILMEREHPVSAYVVAVWHHQPRRSPRGRR</sequence>
<evidence type="ECO:0000313" key="1">
    <source>
        <dbReference type="EMBL" id="KAH8031188.1"/>
    </source>
</evidence>